<accession>A7K9W2</accession>
<feature type="region of interest" description="Disordered" evidence="1">
    <location>
        <begin position="54"/>
        <end position="89"/>
    </location>
</feature>
<dbReference type="Proteomes" id="UP000202420">
    <property type="component" value="Segment"/>
</dbReference>
<keyword evidence="3" id="KW-1185">Reference proteome</keyword>
<dbReference type="KEGG" id="vg:5470700"/>
<proteinExistence type="predicted"/>
<evidence type="ECO:0000256" key="1">
    <source>
        <dbReference type="SAM" id="MobiDB-lite"/>
    </source>
</evidence>
<name>A7K9W2_9PHYC</name>
<gene>
    <name evidence="2" type="primary">Z702R</name>
    <name evidence="2" type="ORF">ATCV1_Z702R</name>
</gene>
<dbReference type="EMBL" id="EF101928">
    <property type="protein sequence ID" value="ABT16836.1"/>
    <property type="molecule type" value="Genomic_DNA"/>
</dbReference>
<organism evidence="2 3">
    <name type="scientific">Chlorovirus heliozoae</name>
    <dbReference type="NCBI Taxonomy" id="322019"/>
    <lineage>
        <taxon>Viruses</taxon>
        <taxon>Varidnaviria</taxon>
        <taxon>Bamfordvirae</taxon>
        <taxon>Nucleocytoviricota</taxon>
        <taxon>Megaviricetes</taxon>
        <taxon>Algavirales</taxon>
        <taxon>Phycodnaviridae</taxon>
        <taxon>Chlorovirus</taxon>
    </lineage>
</organism>
<feature type="compositionally biased region" description="Basic residues" evidence="1">
    <location>
        <begin position="76"/>
        <end position="85"/>
    </location>
</feature>
<protein>
    <submittedName>
        <fullName evidence="2">Uncharacterized protein Z702R</fullName>
    </submittedName>
</protein>
<dbReference type="GeneID" id="5470700"/>
<reference evidence="2 3" key="1">
    <citation type="submission" date="2006-09" db="EMBL/GenBank/DDBJ databases">
        <title>Sequence and annotation of the 288-kb ATCV-1 virus that infects an endosymbiotic Chlorella strain of the heliozoon Acanthocystis turfacea.</title>
        <authorList>
            <person name="Fitzgerald L.A."/>
            <person name="Graves M.V."/>
            <person name="Li X."/>
            <person name="Pfitzner A.J.P."/>
            <person name="Hartigan J."/>
            <person name="Van Etten J.L."/>
        </authorList>
    </citation>
    <scope>NUCLEOTIDE SEQUENCE [LARGE SCALE GENOMIC DNA]</scope>
    <source>
        <strain evidence="2 3">ATCV-1</strain>
    </source>
</reference>
<sequence length="118" mass="13013">MIVNGFSKYTFENNSVFVARGYPLAPMKGKYPRFFMVDDNGDAHVMSIKNIRALLKDEPKTPPSTPDSSPEDGPLKRSRSKRVLHRSTGTVYGSMKAATEALGITANKLKSSDDFIIS</sequence>
<evidence type="ECO:0000313" key="3">
    <source>
        <dbReference type="Proteomes" id="UP000202420"/>
    </source>
</evidence>
<dbReference type="RefSeq" id="YP_001427183.1">
    <property type="nucleotide sequence ID" value="NC_008724.1"/>
</dbReference>
<evidence type="ECO:0000313" key="2">
    <source>
        <dbReference type="EMBL" id="ABT16836.1"/>
    </source>
</evidence>